<protein>
    <submittedName>
        <fullName evidence="1">Uncharacterized protein</fullName>
    </submittedName>
</protein>
<comment type="caution">
    <text evidence="1">The sequence shown here is derived from an EMBL/GenBank/DDBJ whole genome shotgun (WGS) entry which is preliminary data.</text>
</comment>
<sequence>MLLPMFADFESGSMDEVLPMPTGITSRSAVSRFFKSPELLSLLMSYLALERNDLLTLAVVSKQLRVHALGAWARYLDIRLSSANKLHRIFVSNQGLASSVRYLRLRDDIKARFYSFGEADTPATSNITRRQPQWSAAQELLGLIAQTDPAHEPTLIDVTIGLNDAGRIQDIFSAHPALTRGLVAIRVIADVNPDVDTDPDDDEAEPIDPSAVPVIAAYVEAWKQNWACIANILDAQLALSQADRPQNRGLRAFAFHHEDHIWRRGAPNESRWTPPAVPQRLWSSLSNHSQHTLRDLSLTLASNDDVENIFSSRAHPNFRSLDIKAEHRNNDASPLHSLDTFLDRNPGIEELSLSLGGTSAGLSFRQTFAKLRWLDVRVGDTIVSNVQDRRSFDFASRHPHLKGTCIKSWASTPRLDSSSFFPNDLFPNLCNLVASPEIMEEHSIRGGRLSYLTPINMEFGISTVPFVTNSYPWAQALTGLDLFMGFQKLAFTLPHFKTAFGAEAMPHLAELEITYGKSGLPSRGE</sequence>
<dbReference type="EMBL" id="LWDF02001924">
    <property type="protein sequence ID" value="KAE8237116.1"/>
    <property type="molecule type" value="Genomic_DNA"/>
</dbReference>
<reference evidence="1" key="2">
    <citation type="journal article" date="2019" name="IMA Fungus">
        <title>Genome sequencing and comparison of five Tilletia species to identify candidate genes for the detection of regulated species infecting wheat.</title>
        <authorList>
            <person name="Nguyen H.D.T."/>
            <person name="Sultana T."/>
            <person name="Kesanakurti P."/>
            <person name="Hambleton S."/>
        </authorList>
    </citation>
    <scope>NUCLEOTIDE SEQUENCE</scope>
    <source>
        <strain evidence="1">DAOMC 236416</strain>
    </source>
</reference>
<feature type="non-terminal residue" evidence="1">
    <location>
        <position position="525"/>
    </location>
</feature>
<accession>A0A8T8SCG6</accession>
<evidence type="ECO:0000313" key="2">
    <source>
        <dbReference type="Proteomes" id="UP000077521"/>
    </source>
</evidence>
<dbReference type="Proteomes" id="UP000077521">
    <property type="component" value="Unassembled WGS sequence"/>
</dbReference>
<proteinExistence type="predicted"/>
<dbReference type="AlphaFoldDB" id="A0A8T8SCG6"/>
<evidence type="ECO:0000313" key="1">
    <source>
        <dbReference type="EMBL" id="KAE8237116.1"/>
    </source>
</evidence>
<name>A0A8T8SCG6_9BASI</name>
<gene>
    <name evidence="1" type="ORF">A4X13_0g8905</name>
</gene>
<organism evidence="1 2">
    <name type="scientific">Tilletia indica</name>
    <dbReference type="NCBI Taxonomy" id="43049"/>
    <lineage>
        <taxon>Eukaryota</taxon>
        <taxon>Fungi</taxon>
        <taxon>Dikarya</taxon>
        <taxon>Basidiomycota</taxon>
        <taxon>Ustilaginomycotina</taxon>
        <taxon>Exobasidiomycetes</taxon>
        <taxon>Tilletiales</taxon>
        <taxon>Tilletiaceae</taxon>
        <taxon>Tilletia</taxon>
    </lineage>
</organism>
<reference evidence="1" key="1">
    <citation type="submission" date="2016-04" db="EMBL/GenBank/DDBJ databases">
        <authorList>
            <person name="Nguyen H.D."/>
            <person name="Samba Siva P."/>
            <person name="Cullis J."/>
            <person name="Levesque C.A."/>
            <person name="Hambleton S."/>
        </authorList>
    </citation>
    <scope>NUCLEOTIDE SEQUENCE</scope>
    <source>
        <strain evidence="1">DAOMC 236416</strain>
    </source>
</reference>
<keyword evidence="2" id="KW-1185">Reference proteome</keyword>